<reference evidence="1 2" key="1">
    <citation type="journal article" date="2018" name="Sci. Rep.">
        <title>Genomic signatures of local adaptation to the degree of environmental predictability in rotifers.</title>
        <authorList>
            <person name="Franch-Gras L."/>
            <person name="Hahn C."/>
            <person name="Garcia-Roger E.M."/>
            <person name="Carmona M.J."/>
            <person name="Serra M."/>
            <person name="Gomez A."/>
        </authorList>
    </citation>
    <scope>NUCLEOTIDE SEQUENCE [LARGE SCALE GENOMIC DNA]</scope>
    <source>
        <strain evidence="1">HYR1</strain>
    </source>
</reference>
<name>A0A3M7Q8J3_BRAPC</name>
<protein>
    <submittedName>
        <fullName evidence="1">Uncharacterized protein</fullName>
    </submittedName>
</protein>
<organism evidence="1 2">
    <name type="scientific">Brachionus plicatilis</name>
    <name type="common">Marine rotifer</name>
    <name type="synonym">Brachionus muelleri</name>
    <dbReference type="NCBI Taxonomy" id="10195"/>
    <lineage>
        <taxon>Eukaryota</taxon>
        <taxon>Metazoa</taxon>
        <taxon>Spiralia</taxon>
        <taxon>Gnathifera</taxon>
        <taxon>Rotifera</taxon>
        <taxon>Eurotatoria</taxon>
        <taxon>Monogononta</taxon>
        <taxon>Pseudotrocha</taxon>
        <taxon>Ploima</taxon>
        <taxon>Brachionidae</taxon>
        <taxon>Brachionus</taxon>
    </lineage>
</organism>
<evidence type="ECO:0000313" key="2">
    <source>
        <dbReference type="Proteomes" id="UP000276133"/>
    </source>
</evidence>
<dbReference type="AlphaFoldDB" id="A0A3M7Q8J3"/>
<comment type="caution">
    <text evidence="1">The sequence shown here is derived from an EMBL/GenBank/DDBJ whole genome shotgun (WGS) entry which is preliminary data.</text>
</comment>
<gene>
    <name evidence="1" type="ORF">BpHYR1_046730</name>
</gene>
<dbReference type="Proteomes" id="UP000276133">
    <property type="component" value="Unassembled WGS sequence"/>
</dbReference>
<sequence length="93" mass="11001">MIVLILKFDLKLQFASLHIRPSEELEKLIINVYYKKSLKNVWCTIFKSIQLYISLELDSWAVSSGLIPLFSPLIIRVFLIKNFLIRFPMFKSH</sequence>
<accession>A0A3M7Q8J3</accession>
<proteinExistence type="predicted"/>
<keyword evidence="2" id="KW-1185">Reference proteome</keyword>
<dbReference type="EMBL" id="REGN01007093">
    <property type="protein sequence ID" value="RNA07301.1"/>
    <property type="molecule type" value="Genomic_DNA"/>
</dbReference>
<evidence type="ECO:0000313" key="1">
    <source>
        <dbReference type="EMBL" id="RNA07301.1"/>
    </source>
</evidence>